<gene>
    <name evidence="3" type="ORF">DYB35_000912</name>
</gene>
<comment type="caution">
    <text evidence="3">The sequence shown here is derived from an EMBL/GenBank/DDBJ whole genome shotgun (WGS) entry which is preliminary data.</text>
</comment>
<dbReference type="InterPro" id="IPR018392">
    <property type="entry name" value="LysM"/>
</dbReference>
<feature type="compositionally biased region" description="Acidic residues" evidence="1">
    <location>
        <begin position="122"/>
        <end position="151"/>
    </location>
</feature>
<dbReference type="SMART" id="SM00257">
    <property type="entry name" value="LysM"/>
    <property type="match status" value="1"/>
</dbReference>
<organism evidence="3 4">
    <name type="scientific">Aphanomyces astaci</name>
    <name type="common">Crayfish plague agent</name>
    <dbReference type="NCBI Taxonomy" id="112090"/>
    <lineage>
        <taxon>Eukaryota</taxon>
        <taxon>Sar</taxon>
        <taxon>Stramenopiles</taxon>
        <taxon>Oomycota</taxon>
        <taxon>Saprolegniomycetes</taxon>
        <taxon>Saprolegniales</taxon>
        <taxon>Verrucalvaceae</taxon>
        <taxon>Aphanomyces</taxon>
    </lineage>
</organism>
<dbReference type="VEuPathDB" id="FungiDB:H257_13788"/>
<evidence type="ECO:0000313" key="3">
    <source>
        <dbReference type="EMBL" id="RHY83248.1"/>
    </source>
</evidence>
<dbReference type="Pfam" id="PF01476">
    <property type="entry name" value="LysM"/>
    <property type="match status" value="1"/>
</dbReference>
<reference evidence="3 4" key="1">
    <citation type="submission" date="2018-08" db="EMBL/GenBank/DDBJ databases">
        <title>Aphanomyces genome sequencing and annotation.</title>
        <authorList>
            <person name="Minardi D."/>
            <person name="Oidtmann B."/>
            <person name="Van Der Giezen M."/>
            <person name="Studholme D.J."/>
        </authorList>
    </citation>
    <scope>NUCLEOTIDE SEQUENCE [LARGE SCALE GENOMIC DNA]</scope>
    <source>
        <strain evidence="3 4">Sv</strain>
    </source>
</reference>
<evidence type="ECO:0000256" key="1">
    <source>
        <dbReference type="SAM" id="MobiDB-lite"/>
    </source>
</evidence>
<name>A0A3R6ZUJ7_APHAT</name>
<feature type="domain" description="LysM" evidence="2">
    <location>
        <begin position="1"/>
        <end position="44"/>
    </location>
</feature>
<evidence type="ECO:0000313" key="4">
    <source>
        <dbReference type="Proteomes" id="UP000285712"/>
    </source>
</evidence>
<proteinExistence type="predicted"/>
<dbReference type="EMBL" id="QUTG01007004">
    <property type="protein sequence ID" value="RHY83248.1"/>
    <property type="molecule type" value="Genomic_DNA"/>
</dbReference>
<evidence type="ECO:0000259" key="2">
    <source>
        <dbReference type="PROSITE" id="PS51782"/>
    </source>
</evidence>
<feature type="region of interest" description="Disordered" evidence="1">
    <location>
        <begin position="97"/>
        <end position="163"/>
    </location>
</feature>
<accession>A0A3R6ZUJ7</accession>
<dbReference type="InterPro" id="IPR036779">
    <property type="entry name" value="LysM_dom_sf"/>
</dbReference>
<dbReference type="PROSITE" id="PS51782">
    <property type="entry name" value="LYSM"/>
    <property type="match status" value="1"/>
</dbReference>
<feature type="compositionally biased region" description="Polar residues" evidence="1">
    <location>
        <begin position="97"/>
        <end position="113"/>
    </location>
</feature>
<dbReference type="Proteomes" id="UP000285712">
    <property type="component" value="Unassembled WGS sequence"/>
</dbReference>
<dbReference type="AlphaFoldDB" id="A0A3R6ZUJ7"/>
<dbReference type="CDD" id="cd00118">
    <property type="entry name" value="LysM"/>
    <property type="match status" value="1"/>
</dbReference>
<sequence>MLAIGPGETLRSISLQYRTSVASIREWNRIQDVTKLYLGQQLLVQKDLPENDVSNESGANVMISPVLGKLALEDTSFLAQNRMSKADLDQRIQNIIQELSISEDNTPRKASTTESEKKEANEDNSDDGSGDDGSGDDGDDNDNASDPEDLNDGPGAPIEHDNE</sequence>
<dbReference type="SUPFAM" id="SSF54106">
    <property type="entry name" value="LysM domain"/>
    <property type="match status" value="1"/>
</dbReference>
<protein>
    <recommendedName>
        <fullName evidence="2">LysM domain-containing protein</fullName>
    </recommendedName>
</protein>
<dbReference type="Gene3D" id="3.10.350.10">
    <property type="entry name" value="LysM domain"/>
    <property type="match status" value="1"/>
</dbReference>